<comment type="subunit">
    <text evidence="6">Homotetramer, a dimer of dimers. One homotetramer interacts with 1 SecA dimer.</text>
</comment>
<evidence type="ECO:0000256" key="1">
    <source>
        <dbReference type="ARBA" id="ARBA00009990"/>
    </source>
</evidence>
<evidence type="ECO:0000313" key="7">
    <source>
        <dbReference type="EMBL" id="MFD1913637.1"/>
    </source>
</evidence>
<protein>
    <recommendedName>
        <fullName evidence="6">Protein-export protein SecB</fullName>
    </recommendedName>
</protein>
<dbReference type="RefSeq" id="WP_390263806.1">
    <property type="nucleotide sequence ID" value="NZ_JBHUGH010000012.1"/>
</dbReference>
<dbReference type="NCBIfam" id="TIGR00809">
    <property type="entry name" value="secB"/>
    <property type="match status" value="1"/>
</dbReference>
<keyword evidence="4 6" id="KW-0811">Translocation</keyword>
<keyword evidence="3 6" id="KW-0653">Protein transport</keyword>
<dbReference type="Gene3D" id="3.10.420.10">
    <property type="entry name" value="SecB-like"/>
    <property type="match status" value="1"/>
</dbReference>
<dbReference type="SUPFAM" id="SSF54611">
    <property type="entry name" value="SecB-like"/>
    <property type="match status" value="1"/>
</dbReference>
<evidence type="ECO:0000313" key="8">
    <source>
        <dbReference type="Proteomes" id="UP001597353"/>
    </source>
</evidence>
<name>A0ABW4S805_9RHOB</name>
<evidence type="ECO:0000256" key="3">
    <source>
        <dbReference type="ARBA" id="ARBA00022927"/>
    </source>
</evidence>
<evidence type="ECO:0000256" key="2">
    <source>
        <dbReference type="ARBA" id="ARBA00022448"/>
    </source>
</evidence>
<comment type="caution">
    <text evidence="7">The sequence shown here is derived from an EMBL/GenBank/DDBJ whole genome shotgun (WGS) entry which is preliminary data.</text>
</comment>
<keyword evidence="5 6" id="KW-0143">Chaperone</keyword>
<dbReference type="PANTHER" id="PTHR36918">
    <property type="match status" value="1"/>
</dbReference>
<comment type="function">
    <text evidence="6">One of the proteins required for the normal export of preproteins out of the cell cytoplasm. It is a molecular chaperone that binds to a subset of precursor proteins, maintaining them in a translocation-competent state. It also specifically binds to its receptor SecA.</text>
</comment>
<dbReference type="EMBL" id="JBHUGH010000012">
    <property type="protein sequence ID" value="MFD1913637.1"/>
    <property type="molecule type" value="Genomic_DNA"/>
</dbReference>
<keyword evidence="2 6" id="KW-0813">Transport</keyword>
<keyword evidence="6" id="KW-0963">Cytoplasm</keyword>
<proteinExistence type="inferred from homology"/>
<gene>
    <name evidence="6 7" type="primary">secB</name>
    <name evidence="7" type="ORF">ACFSGJ_15600</name>
</gene>
<dbReference type="InterPro" id="IPR003708">
    <property type="entry name" value="SecB"/>
</dbReference>
<comment type="similarity">
    <text evidence="1 6">Belongs to the SecB family.</text>
</comment>
<dbReference type="PANTHER" id="PTHR36918:SF1">
    <property type="entry name" value="PROTEIN-EXPORT PROTEIN SECB"/>
    <property type="match status" value="1"/>
</dbReference>
<evidence type="ECO:0000256" key="6">
    <source>
        <dbReference type="HAMAP-Rule" id="MF_00821"/>
    </source>
</evidence>
<dbReference type="HAMAP" id="MF_00821">
    <property type="entry name" value="SecB"/>
    <property type="match status" value="1"/>
</dbReference>
<evidence type="ECO:0000256" key="4">
    <source>
        <dbReference type="ARBA" id="ARBA00023010"/>
    </source>
</evidence>
<sequence length="172" mass="19492">MTETENGAAAPQPAQAPQVKMQVLAQFIRDMSFENVLAQKGLQNAEVSPDIQVQVSLDARKRTVENQYEVITKFKVHSRNKANENETLFHLELEYAGIFHISGVPDEQMHPFLLIECPRMLFPFVRRIVSDVTRDGGFPSLNLDTVDFLALYRQELARRAEQQKAQAAPVPN</sequence>
<dbReference type="Pfam" id="PF02556">
    <property type="entry name" value="SecB"/>
    <property type="match status" value="1"/>
</dbReference>
<comment type="subcellular location">
    <subcellularLocation>
        <location evidence="6">Cytoplasm</location>
    </subcellularLocation>
</comment>
<organism evidence="7 8">
    <name type="scientific">Halodurantibacterium flavum</name>
    <dbReference type="NCBI Taxonomy" id="1382802"/>
    <lineage>
        <taxon>Bacteria</taxon>
        <taxon>Pseudomonadati</taxon>
        <taxon>Pseudomonadota</taxon>
        <taxon>Alphaproteobacteria</taxon>
        <taxon>Rhodobacterales</taxon>
        <taxon>Paracoccaceae</taxon>
        <taxon>Halodurantibacterium</taxon>
    </lineage>
</organism>
<dbReference type="PRINTS" id="PR01594">
    <property type="entry name" value="SECBCHAPRONE"/>
</dbReference>
<evidence type="ECO:0000256" key="5">
    <source>
        <dbReference type="ARBA" id="ARBA00023186"/>
    </source>
</evidence>
<keyword evidence="8" id="KW-1185">Reference proteome</keyword>
<dbReference type="NCBIfam" id="NF004392">
    <property type="entry name" value="PRK05751.1-3"/>
    <property type="match status" value="1"/>
</dbReference>
<dbReference type="InterPro" id="IPR035958">
    <property type="entry name" value="SecB-like_sf"/>
</dbReference>
<reference evidence="8" key="1">
    <citation type="journal article" date="2019" name="Int. J. Syst. Evol. Microbiol.">
        <title>The Global Catalogue of Microorganisms (GCM) 10K type strain sequencing project: providing services to taxonomists for standard genome sequencing and annotation.</title>
        <authorList>
            <consortium name="The Broad Institute Genomics Platform"/>
            <consortium name="The Broad Institute Genome Sequencing Center for Infectious Disease"/>
            <person name="Wu L."/>
            <person name="Ma J."/>
        </authorList>
    </citation>
    <scope>NUCLEOTIDE SEQUENCE [LARGE SCALE GENOMIC DNA]</scope>
    <source>
        <strain evidence="8">CGMCC 4.7242</strain>
    </source>
</reference>
<dbReference type="Proteomes" id="UP001597353">
    <property type="component" value="Unassembled WGS sequence"/>
</dbReference>
<accession>A0ABW4S805</accession>